<evidence type="ECO:0000259" key="1">
    <source>
        <dbReference type="Pfam" id="PF05239"/>
    </source>
</evidence>
<feature type="domain" description="PRC-barrel" evidence="1">
    <location>
        <begin position="80"/>
        <end position="155"/>
    </location>
</feature>
<dbReference type="RefSeq" id="WP_114187792.1">
    <property type="nucleotide sequence ID" value="NZ_BJYU01000046.1"/>
</dbReference>
<dbReference type="PANTHER" id="PTHR36505:SF1">
    <property type="entry name" value="BLR1072 PROTEIN"/>
    <property type="match status" value="1"/>
</dbReference>
<dbReference type="Proteomes" id="UP000321085">
    <property type="component" value="Unassembled WGS sequence"/>
</dbReference>
<reference evidence="2 3" key="1">
    <citation type="submission" date="2019-07" db="EMBL/GenBank/DDBJ databases">
        <title>Whole genome shotgun sequence of Microvirga aerophila NBRC 106136.</title>
        <authorList>
            <person name="Hosoyama A."/>
            <person name="Uohara A."/>
            <person name="Ohji S."/>
            <person name="Ichikawa N."/>
        </authorList>
    </citation>
    <scope>NUCLEOTIDE SEQUENCE [LARGE SCALE GENOMIC DNA]</scope>
    <source>
        <strain evidence="2 3">NBRC 106136</strain>
    </source>
</reference>
<accession>A0A512BUU6</accession>
<proteinExistence type="predicted"/>
<name>A0A512BUU6_9HYPH</name>
<sequence length="190" mass="21368">MRTYYVFQATNSPELRGFTDDPTGAALPADDGPWTLVREVGPEEEWNLDVSRAVVAAGILENGFFLWGPVQHRTSSKPVIESDRVEGTAVFDGNGVQIGTIRRLLIEKVSGRVLYVDVTFGGFLGIGVHHHTIPWEKLAYDTELEGYRTDITESQVQGAPAFYGDDQVWPDRSRERDMRNYWQDLPRGPI</sequence>
<gene>
    <name evidence="2" type="ORF">MAE02_33810</name>
</gene>
<dbReference type="PANTHER" id="PTHR36505">
    <property type="entry name" value="BLR1072 PROTEIN"/>
    <property type="match status" value="1"/>
</dbReference>
<dbReference type="Gene3D" id="2.30.30.240">
    <property type="entry name" value="PRC-barrel domain"/>
    <property type="match status" value="1"/>
</dbReference>
<dbReference type="AlphaFoldDB" id="A0A512BUU6"/>
<organism evidence="2 3">
    <name type="scientific">Microvirga aerophila</name>
    <dbReference type="NCBI Taxonomy" id="670291"/>
    <lineage>
        <taxon>Bacteria</taxon>
        <taxon>Pseudomonadati</taxon>
        <taxon>Pseudomonadota</taxon>
        <taxon>Alphaproteobacteria</taxon>
        <taxon>Hyphomicrobiales</taxon>
        <taxon>Methylobacteriaceae</taxon>
        <taxon>Microvirga</taxon>
    </lineage>
</organism>
<dbReference type="InterPro" id="IPR011033">
    <property type="entry name" value="PRC_barrel-like_sf"/>
</dbReference>
<protein>
    <recommendedName>
        <fullName evidence="1">PRC-barrel domain-containing protein</fullName>
    </recommendedName>
</protein>
<keyword evidence="3" id="KW-1185">Reference proteome</keyword>
<dbReference type="OrthoDB" id="7274881at2"/>
<evidence type="ECO:0000313" key="2">
    <source>
        <dbReference type="EMBL" id="GEO15685.1"/>
    </source>
</evidence>
<dbReference type="Pfam" id="PF05239">
    <property type="entry name" value="PRC"/>
    <property type="match status" value="1"/>
</dbReference>
<dbReference type="SUPFAM" id="SSF50346">
    <property type="entry name" value="PRC-barrel domain"/>
    <property type="match status" value="1"/>
</dbReference>
<dbReference type="InterPro" id="IPR027275">
    <property type="entry name" value="PRC-brl_dom"/>
</dbReference>
<evidence type="ECO:0000313" key="3">
    <source>
        <dbReference type="Proteomes" id="UP000321085"/>
    </source>
</evidence>
<comment type="caution">
    <text evidence="2">The sequence shown here is derived from an EMBL/GenBank/DDBJ whole genome shotgun (WGS) entry which is preliminary data.</text>
</comment>
<dbReference type="EMBL" id="BJYU01000046">
    <property type="protein sequence ID" value="GEO15685.1"/>
    <property type="molecule type" value="Genomic_DNA"/>
</dbReference>